<dbReference type="Gene3D" id="3.40.50.2300">
    <property type="match status" value="2"/>
</dbReference>
<name>A0A512P8E4_9CELL</name>
<keyword evidence="3" id="KW-0804">Transcription</keyword>
<dbReference type="PROSITE" id="PS50932">
    <property type="entry name" value="HTH_LACI_2"/>
    <property type="match status" value="1"/>
</dbReference>
<dbReference type="PANTHER" id="PTHR30146:SF153">
    <property type="entry name" value="LACTOSE OPERON REPRESSOR"/>
    <property type="match status" value="1"/>
</dbReference>
<dbReference type="RefSeq" id="WP_218866480.1">
    <property type="nucleotide sequence ID" value="NZ_BAABBJ010000005.1"/>
</dbReference>
<sequence length="338" mass="35969">MVEKGVGVVARARVTAKDVARQAGVSQSTVSYVLNDTPNQKISEATRARVLAAAEEMRYAPSAAARALRLGASRMVLAVLPDAPIGSNISMVMDRLSDDLEPHGYSVVYRRHRGSAMLERAWREVMPAALVNLAAFSAEDEEKIEAAGIVLVRAPMDDEGPGKLSISDMAIGRLQAAHLLERGHRRLGYAAPVDQRVFGYYGRRIAGVREVCAAARVPEPVVVPLPLDVTEAAAAVAEWMSVPQEERITAVCAYNDEQAFALLAGMRVLGLSAPHDLAVVGVDNVQLSPFAHPALTTVDIHSPAIADLLSQMVLTAITGGTVEGTAAPRATLVRRDSA</sequence>
<evidence type="ECO:0000313" key="6">
    <source>
        <dbReference type="Proteomes" id="UP000321798"/>
    </source>
</evidence>
<evidence type="ECO:0000256" key="3">
    <source>
        <dbReference type="ARBA" id="ARBA00023163"/>
    </source>
</evidence>
<dbReference type="Gene3D" id="1.10.260.40">
    <property type="entry name" value="lambda repressor-like DNA-binding domains"/>
    <property type="match status" value="1"/>
</dbReference>
<evidence type="ECO:0000256" key="2">
    <source>
        <dbReference type="ARBA" id="ARBA00023125"/>
    </source>
</evidence>
<dbReference type="SUPFAM" id="SSF47413">
    <property type="entry name" value="lambda repressor-like DNA-binding domains"/>
    <property type="match status" value="1"/>
</dbReference>
<dbReference type="InterPro" id="IPR046335">
    <property type="entry name" value="LacI/GalR-like_sensor"/>
</dbReference>
<evidence type="ECO:0000256" key="1">
    <source>
        <dbReference type="ARBA" id="ARBA00023015"/>
    </source>
</evidence>
<gene>
    <name evidence="5" type="ORF">CSO01_01860</name>
</gene>
<dbReference type="SMART" id="SM00354">
    <property type="entry name" value="HTH_LACI"/>
    <property type="match status" value="1"/>
</dbReference>
<organism evidence="5 6">
    <name type="scientific">Cellulomonas soli</name>
    <dbReference type="NCBI Taxonomy" id="931535"/>
    <lineage>
        <taxon>Bacteria</taxon>
        <taxon>Bacillati</taxon>
        <taxon>Actinomycetota</taxon>
        <taxon>Actinomycetes</taxon>
        <taxon>Micrococcales</taxon>
        <taxon>Cellulomonadaceae</taxon>
        <taxon>Cellulomonas</taxon>
    </lineage>
</organism>
<keyword evidence="6" id="KW-1185">Reference proteome</keyword>
<proteinExistence type="predicted"/>
<dbReference type="Proteomes" id="UP000321798">
    <property type="component" value="Unassembled WGS sequence"/>
</dbReference>
<dbReference type="InterPro" id="IPR010982">
    <property type="entry name" value="Lambda_DNA-bd_dom_sf"/>
</dbReference>
<dbReference type="EMBL" id="BKAL01000001">
    <property type="protein sequence ID" value="GEP67471.1"/>
    <property type="molecule type" value="Genomic_DNA"/>
</dbReference>
<feature type="domain" description="HTH lacI-type" evidence="4">
    <location>
        <begin position="14"/>
        <end position="70"/>
    </location>
</feature>
<dbReference type="SUPFAM" id="SSF53822">
    <property type="entry name" value="Periplasmic binding protein-like I"/>
    <property type="match status" value="1"/>
</dbReference>
<comment type="caution">
    <text evidence="5">The sequence shown here is derived from an EMBL/GenBank/DDBJ whole genome shotgun (WGS) entry which is preliminary data.</text>
</comment>
<dbReference type="GO" id="GO:0000976">
    <property type="term" value="F:transcription cis-regulatory region binding"/>
    <property type="evidence" value="ECO:0007669"/>
    <property type="project" value="TreeGrafter"/>
</dbReference>
<dbReference type="CDD" id="cd06267">
    <property type="entry name" value="PBP1_LacI_sugar_binding-like"/>
    <property type="match status" value="1"/>
</dbReference>
<accession>A0A512P8E4</accession>
<keyword evidence="1" id="KW-0805">Transcription regulation</keyword>
<dbReference type="Pfam" id="PF13377">
    <property type="entry name" value="Peripla_BP_3"/>
    <property type="match status" value="1"/>
</dbReference>
<keyword evidence="2" id="KW-0238">DNA-binding</keyword>
<dbReference type="GO" id="GO:0003700">
    <property type="term" value="F:DNA-binding transcription factor activity"/>
    <property type="evidence" value="ECO:0007669"/>
    <property type="project" value="TreeGrafter"/>
</dbReference>
<reference evidence="5 6" key="1">
    <citation type="submission" date="2019-07" db="EMBL/GenBank/DDBJ databases">
        <title>Whole genome shotgun sequence of Cellulomonas soli NBRC 109434.</title>
        <authorList>
            <person name="Hosoyama A."/>
            <person name="Uohara A."/>
            <person name="Ohji S."/>
            <person name="Ichikawa N."/>
        </authorList>
    </citation>
    <scope>NUCLEOTIDE SEQUENCE [LARGE SCALE GENOMIC DNA]</scope>
    <source>
        <strain evidence="5 6">NBRC 109434</strain>
    </source>
</reference>
<dbReference type="Pfam" id="PF00356">
    <property type="entry name" value="LacI"/>
    <property type="match status" value="1"/>
</dbReference>
<evidence type="ECO:0000259" key="4">
    <source>
        <dbReference type="PROSITE" id="PS50932"/>
    </source>
</evidence>
<dbReference type="InterPro" id="IPR028082">
    <property type="entry name" value="Peripla_BP_I"/>
</dbReference>
<evidence type="ECO:0000313" key="5">
    <source>
        <dbReference type="EMBL" id="GEP67471.1"/>
    </source>
</evidence>
<dbReference type="PANTHER" id="PTHR30146">
    <property type="entry name" value="LACI-RELATED TRANSCRIPTIONAL REPRESSOR"/>
    <property type="match status" value="1"/>
</dbReference>
<dbReference type="PRINTS" id="PR00036">
    <property type="entry name" value="HTHLACI"/>
</dbReference>
<protein>
    <submittedName>
        <fullName evidence="5">LacI family transcriptional regulator</fullName>
    </submittedName>
</protein>
<dbReference type="CDD" id="cd01392">
    <property type="entry name" value="HTH_LacI"/>
    <property type="match status" value="1"/>
</dbReference>
<dbReference type="AlphaFoldDB" id="A0A512P8E4"/>
<dbReference type="InterPro" id="IPR000843">
    <property type="entry name" value="HTH_LacI"/>
</dbReference>